<dbReference type="Pfam" id="PF12509">
    <property type="entry name" value="DUF3715"/>
    <property type="match status" value="1"/>
</dbReference>
<accession>A0ABQ7TG08</accession>
<dbReference type="EMBL" id="JAIPUX010000439">
    <property type="protein sequence ID" value="KAH0628496.1"/>
    <property type="molecule type" value="Genomic_DNA"/>
</dbReference>
<reference evidence="3 4" key="1">
    <citation type="journal article" date="2022" name="Gigascience">
        <title>A chromosome-level genome assembly and annotation of the desert horned lizard, Phrynosoma platyrhinos, provides insight into chromosomal rearrangements among reptiles.</title>
        <authorList>
            <person name="Koochekian N."/>
            <person name="Ascanio A."/>
            <person name="Farleigh K."/>
            <person name="Card D.C."/>
            <person name="Schield D.R."/>
            <person name="Castoe T.A."/>
            <person name="Jezkova T."/>
        </authorList>
    </citation>
    <scope>NUCLEOTIDE SEQUENCE [LARGE SCALE GENOMIC DNA]</scope>
    <source>
        <strain evidence="3">NK-2021</strain>
    </source>
</reference>
<dbReference type="PANTHER" id="PTHR22380">
    <property type="entry name" value="TESTIS-EXPRESSED PROTEIN 15"/>
    <property type="match status" value="1"/>
</dbReference>
<evidence type="ECO:0000313" key="4">
    <source>
        <dbReference type="Proteomes" id="UP000826234"/>
    </source>
</evidence>
<dbReference type="InterPro" id="IPR022188">
    <property type="entry name" value="TASOR_DUF3715"/>
</dbReference>
<organism evidence="3 4">
    <name type="scientific">Phrynosoma platyrhinos</name>
    <name type="common">Desert horned lizard</name>
    <dbReference type="NCBI Taxonomy" id="52577"/>
    <lineage>
        <taxon>Eukaryota</taxon>
        <taxon>Metazoa</taxon>
        <taxon>Chordata</taxon>
        <taxon>Craniata</taxon>
        <taxon>Vertebrata</taxon>
        <taxon>Euteleostomi</taxon>
        <taxon>Lepidosauria</taxon>
        <taxon>Squamata</taxon>
        <taxon>Bifurcata</taxon>
        <taxon>Unidentata</taxon>
        <taxon>Episquamata</taxon>
        <taxon>Toxicofera</taxon>
        <taxon>Iguania</taxon>
        <taxon>Phrynosomatidae</taxon>
        <taxon>Phrynosomatinae</taxon>
        <taxon>Phrynosoma</taxon>
    </lineage>
</organism>
<evidence type="ECO:0000256" key="1">
    <source>
        <dbReference type="SAM" id="MobiDB-lite"/>
    </source>
</evidence>
<dbReference type="Gene3D" id="3.90.228.10">
    <property type="match status" value="1"/>
</dbReference>
<gene>
    <name evidence="3" type="ORF">JD844_009758</name>
</gene>
<dbReference type="Proteomes" id="UP000826234">
    <property type="component" value="Unassembled WGS sequence"/>
</dbReference>
<feature type="region of interest" description="Disordered" evidence="1">
    <location>
        <begin position="110"/>
        <end position="178"/>
    </location>
</feature>
<dbReference type="PANTHER" id="PTHR22380:SF1">
    <property type="entry name" value="TESTIS-EXPRESSED PROTEIN 15"/>
    <property type="match status" value="1"/>
</dbReference>
<evidence type="ECO:0000259" key="2">
    <source>
        <dbReference type="Pfam" id="PF12509"/>
    </source>
</evidence>
<feature type="compositionally biased region" description="Low complexity" evidence="1">
    <location>
        <begin position="110"/>
        <end position="127"/>
    </location>
</feature>
<sequence length="178" mass="19652">MVRNKHLEEEFVAKRTKLREEGKQDKAVFSFLVASNDEVSKICQSGLHIGHSKKQLKIMNELGNPQFGVYLFRYVDIALNYASSHSTPFENIIIFRVTTMEVPQLKLTVPSTSIPTSSVPTSVSAPSKKSKTGQKCPQSPNGHVNPMAVVASQEEKEEEEPPSTISTPLPDCEIDVAP</sequence>
<protein>
    <recommendedName>
        <fullName evidence="2">TASOR pseudo-PARP domain-containing protein</fullName>
    </recommendedName>
</protein>
<evidence type="ECO:0000313" key="3">
    <source>
        <dbReference type="EMBL" id="KAH0628496.1"/>
    </source>
</evidence>
<feature type="domain" description="TASOR pseudo-PARP" evidence="2">
    <location>
        <begin position="26"/>
        <end position="121"/>
    </location>
</feature>
<proteinExistence type="predicted"/>
<dbReference type="InterPro" id="IPR018130">
    <property type="entry name" value="Ribosomal_uS2_CS"/>
</dbReference>
<feature type="compositionally biased region" description="Polar residues" evidence="1">
    <location>
        <begin position="133"/>
        <end position="142"/>
    </location>
</feature>
<dbReference type="PROSITE" id="PS00962">
    <property type="entry name" value="RIBOSOMAL_S2_1"/>
    <property type="match status" value="1"/>
</dbReference>
<dbReference type="InterPro" id="IPR026616">
    <property type="entry name" value="TEX15"/>
</dbReference>
<comment type="caution">
    <text evidence="3">The sequence shown here is derived from an EMBL/GenBank/DDBJ whole genome shotgun (WGS) entry which is preliminary data.</text>
</comment>
<name>A0ABQ7TG08_PHRPL</name>
<keyword evidence="4" id="KW-1185">Reference proteome</keyword>